<evidence type="ECO:0000313" key="4">
    <source>
        <dbReference type="EMBL" id="WED64845.1"/>
    </source>
</evidence>
<dbReference type="GO" id="GO:0016779">
    <property type="term" value="F:nucleotidyltransferase activity"/>
    <property type="evidence" value="ECO:0007669"/>
    <property type="project" value="UniProtKB-KW"/>
</dbReference>
<dbReference type="Pfam" id="PF00483">
    <property type="entry name" value="NTP_transferase"/>
    <property type="match status" value="1"/>
</dbReference>
<dbReference type="KEGG" id="slom:PXH66_21070"/>
<reference evidence="4" key="1">
    <citation type="submission" date="2023-03" db="EMBL/GenBank/DDBJ databases">
        <title>Lomoglobus Profundus gen. nov., sp. nov., a novel member of the phylum Verrucomicrobia, isolated from deep-marine sediment of South China Sea.</title>
        <authorList>
            <person name="Ahmad T."/>
            <person name="Ishaq S.E."/>
            <person name="Wang F."/>
        </authorList>
    </citation>
    <scope>NUCLEOTIDE SEQUENCE</scope>
    <source>
        <strain evidence="4">LMO-M01</strain>
    </source>
</reference>
<protein>
    <submittedName>
        <fullName evidence="4">Sugar phosphate nucleotidyltransferase</fullName>
    </submittedName>
</protein>
<dbReference type="PANTHER" id="PTHR43584">
    <property type="entry name" value="NUCLEOTIDYL TRANSFERASE"/>
    <property type="match status" value="1"/>
</dbReference>
<dbReference type="PANTHER" id="PTHR43584:SF8">
    <property type="entry name" value="N-ACETYLMURAMATE ALPHA-1-PHOSPHATE URIDYLYLTRANSFERASE"/>
    <property type="match status" value="1"/>
</dbReference>
<dbReference type="Proteomes" id="UP001218638">
    <property type="component" value="Chromosome"/>
</dbReference>
<dbReference type="SUPFAM" id="SSF53448">
    <property type="entry name" value="Nucleotide-diphospho-sugar transferases"/>
    <property type="match status" value="1"/>
</dbReference>
<dbReference type="Gene3D" id="3.90.550.10">
    <property type="entry name" value="Spore Coat Polysaccharide Biosynthesis Protein SpsA, Chain A"/>
    <property type="match status" value="1"/>
</dbReference>
<dbReference type="AlphaFoldDB" id="A0AAE9ZTF6"/>
<feature type="domain" description="Nucleotidyl transferase" evidence="3">
    <location>
        <begin position="8"/>
        <end position="188"/>
    </location>
</feature>
<proteinExistence type="predicted"/>
<dbReference type="EMBL" id="CP119075">
    <property type="protein sequence ID" value="WED64845.1"/>
    <property type="molecule type" value="Genomic_DNA"/>
</dbReference>
<dbReference type="InterPro" id="IPR050065">
    <property type="entry name" value="GlmU-like"/>
</dbReference>
<organism evidence="4 5">
    <name type="scientific">Synoicihabitans lomoniglobus</name>
    <dbReference type="NCBI Taxonomy" id="2909285"/>
    <lineage>
        <taxon>Bacteria</taxon>
        <taxon>Pseudomonadati</taxon>
        <taxon>Verrucomicrobiota</taxon>
        <taxon>Opitutia</taxon>
        <taxon>Opitutales</taxon>
        <taxon>Opitutaceae</taxon>
        <taxon>Synoicihabitans</taxon>
    </lineage>
</organism>
<dbReference type="InterPro" id="IPR005835">
    <property type="entry name" value="NTP_transferase_dom"/>
</dbReference>
<keyword evidence="5" id="KW-1185">Reference proteome</keyword>
<keyword evidence="2" id="KW-0548">Nucleotidyltransferase</keyword>
<accession>A0AAE9ZTF6</accession>
<name>A0AAE9ZTF6_9BACT</name>
<gene>
    <name evidence="4" type="ORF">PXH66_21070</name>
</gene>
<evidence type="ECO:0000259" key="3">
    <source>
        <dbReference type="Pfam" id="PF00483"/>
    </source>
</evidence>
<dbReference type="InterPro" id="IPR029044">
    <property type="entry name" value="Nucleotide-diphossugar_trans"/>
</dbReference>
<dbReference type="RefSeq" id="WP_330931890.1">
    <property type="nucleotide sequence ID" value="NZ_CP119075.1"/>
</dbReference>
<sequence>MKTAPTLLVLAAGMGSRYRGLKQLDPVGPAGETILDYAVYDAIRAGFDRVVFVIRTDFEEAFRTQIGAKYAGRIAVAYAFQAINMLPESAEVPADRVKPWGTGHAVWCAREVVGEVPFAVINADDFLGRDAFAQLAAFVAAPDADHAMVGFRLANTLSDQGTVSRGVCQVDEQGFLSEVVEHPGIAQSDVGPDRMFTGEESVSMNCWAFQPSFWPALDRQWRAFVDTRLSEPKAEFYLPAAVSAEIVAGRATVRVRPTTAAWFGVTYREDKPVVEATLRAMVESGEYPARLFGD</sequence>
<evidence type="ECO:0000256" key="1">
    <source>
        <dbReference type="ARBA" id="ARBA00022679"/>
    </source>
</evidence>
<evidence type="ECO:0000256" key="2">
    <source>
        <dbReference type="ARBA" id="ARBA00022695"/>
    </source>
</evidence>
<evidence type="ECO:0000313" key="5">
    <source>
        <dbReference type="Proteomes" id="UP001218638"/>
    </source>
</evidence>
<keyword evidence="1" id="KW-0808">Transferase</keyword>